<proteinExistence type="inferred from homology"/>
<dbReference type="PRINTS" id="PR00108">
    <property type="entry name" value="THYMDSNTHASE"/>
</dbReference>
<protein>
    <recommendedName>
        <fullName evidence="4">Thymidylate synthase</fullName>
        <ecNumber evidence="3">2.1.1.45</ecNumber>
    </recommendedName>
</protein>
<evidence type="ECO:0000259" key="9">
    <source>
        <dbReference type="Pfam" id="PF00303"/>
    </source>
</evidence>
<keyword evidence="6 10" id="KW-0808">Transferase</keyword>
<dbReference type="Gene3D" id="3.30.572.10">
    <property type="entry name" value="Thymidylate synthase/dCMP hydroxymethylase domain"/>
    <property type="match status" value="1"/>
</dbReference>
<feature type="active site" evidence="8">
    <location>
        <position position="159"/>
    </location>
</feature>
<evidence type="ECO:0000313" key="10">
    <source>
        <dbReference type="EMBL" id="APU00678.1"/>
    </source>
</evidence>
<dbReference type="CDD" id="cd00351">
    <property type="entry name" value="TS_Pyrimidine_HMase"/>
    <property type="match status" value="1"/>
</dbReference>
<dbReference type="PROSITE" id="PS00091">
    <property type="entry name" value="THYMIDYLATE_SYNTHASE"/>
    <property type="match status" value="1"/>
</dbReference>
<dbReference type="SUPFAM" id="SSF55831">
    <property type="entry name" value="Thymidylate synthase/dCMP hydroxymethylase"/>
    <property type="match status" value="1"/>
</dbReference>
<keyword evidence="5 10" id="KW-0489">Methyltransferase</keyword>
<dbReference type="InterPro" id="IPR045097">
    <property type="entry name" value="Thymidate_synth/dCMP_Mease"/>
</dbReference>
<dbReference type="InterPro" id="IPR020940">
    <property type="entry name" value="Thymidylate_synthase_AS"/>
</dbReference>
<dbReference type="NCBIfam" id="TIGR03284">
    <property type="entry name" value="thym_sym"/>
    <property type="match status" value="1"/>
</dbReference>
<evidence type="ECO:0000256" key="3">
    <source>
        <dbReference type="ARBA" id="ARBA00011947"/>
    </source>
</evidence>
<evidence type="ECO:0000256" key="2">
    <source>
        <dbReference type="ARBA" id="ARBA00011738"/>
    </source>
</evidence>
<feature type="domain" description="Thymidylate synthase/dCMP hydroxymethylase" evidence="9">
    <location>
        <begin position="3"/>
        <end position="279"/>
    </location>
</feature>
<dbReference type="Proteomes" id="UP000222894">
    <property type="component" value="Genome"/>
</dbReference>
<dbReference type="HAMAP" id="MF_00008">
    <property type="entry name" value="Thymidy_synth_bact"/>
    <property type="match status" value="1"/>
</dbReference>
<name>A0A219Y9L9_9CAUD</name>
<dbReference type="PANTHER" id="PTHR11548:SF1">
    <property type="entry name" value="THYMIDYLATE SYNTHASE 1"/>
    <property type="match status" value="1"/>
</dbReference>
<organism evidence="10 11">
    <name type="scientific">Aeromonas phage 44RR2.8t.2</name>
    <dbReference type="NCBI Taxonomy" id="1932900"/>
    <lineage>
        <taxon>Viruses</taxon>
        <taxon>Duplodnaviria</taxon>
        <taxon>Heunggongvirae</taxon>
        <taxon>Uroviricota</taxon>
        <taxon>Caudoviricetes</taxon>
        <taxon>Pantevenvirales</taxon>
        <taxon>Straboviridae</taxon>
        <taxon>Biquartavirus</taxon>
        <taxon>Biquartavirus 44RR2</taxon>
    </lineage>
</organism>
<keyword evidence="7" id="KW-0545">Nucleotide biosynthesis</keyword>
<evidence type="ECO:0000256" key="7">
    <source>
        <dbReference type="ARBA" id="ARBA00022727"/>
    </source>
</evidence>
<dbReference type="Pfam" id="PF00303">
    <property type="entry name" value="Thymidylat_synt"/>
    <property type="match status" value="1"/>
</dbReference>
<dbReference type="PANTHER" id="PTHR11548">
    <property type="entry name" value="THYMIDYLATE SYNTHASE 1"/>
    <property type="match status" value="1"/>
</dbReference>
<dbReference type="InterPro" id="IPR000398">
    <property type="entry name" value="Thymidylate_synthase"/>
</dbReference>
<evidence type="ECO:0000256" key="5">
    <source>
        <dbReference type="ARBA" id="ARBA00022603"/>
    </source>
</evidence>
<reference evidence="10 11" key="1">
    <citation type="journal article" date="2017" name="Sci. Rep.">
        <title>Characterization and diversity of phages infecting Aeromonas salmonicida subsp. salmonicida.</title>
        <authorList>
            <person name="Vincent A.T."/>
            <person name="Paquet V.E."/>
            <person name="Bernatchez A."/>
            <person name="Tremblay D.M."/>
            <person name="Moineau S."/>
            <person name="Charette S.J."/>
        </authorList>
    </citation>
    <scope>NUCLEOTIDE SEQUENCE [LARGE SCALE GENOMIC DNA]</scope>
</reference>
<dbReference type="GO" id="GO:0032259">
    <property type="term" value="P:methylation"/>
    <property type="evidence" value="ECO:0007669"/>
    <property type="project" value="UniProtKB-KW"/>
</dbReference>
<dbReference type="InterPro" id="IPR036926">
    <property type="entry name" value="Thymidate_synth/dCMP_Mease_sf"/>
</dbReference>
<dbReference type="GO" id="GO:0006231">
    <property type="term" value="P:dTMP biosynthetic process"/>
    <property type="evidence" value="ECO:0007669"/>
    <property type="project" value="InterPro"/>
</dbReference>
<evidence type="ECO:0000313" key="11">
    <source>
        <dbReference type="Proteomes" id="UP000222894"/>
    </source>
</evidence>
<evidence type="ECO:0000256" key="1">
    <source>
        <dbReference type="ARBA" id="ARBA00009972"/>
    </source>
</evidence>
<dbReference type="EMBL" id="KY290948">
    <property type="protein sequence ID" value="APU00678.1"/>
    <property type="molecule type" value="Genomic_DNA"/>
</dbReference>
<dbReference type="GO" id="GO:0004799">
    <property type="term" value="F:thymidylate synthase activity"/>
    <property type="evidence" value="ECO:0007669"/>
    <property type="project" value="UniProtKB-EC"/>
</dbReference>
<evidence type="ECO:0000256" key="8">
    <source>
        <dbReference type="PROSITE-ProRule" id="PRU10016"/>
    </source>
</evidence>
<dbReference type="EC" id="2.1.1.45" evidence="3"/>
<evidence type="ECO:0000256" key="6">
    <source>
        <dbReference type="ARBA" id="ARBA00022679"/>
    </source>
</evidence>
<comment type="subunit">
    <text evidence="2">Homodimer.</text>
</comment>
<accession>A0A219Y9L9</accession>
<sequence length="279" mass="31675">MIQYKDLVEDVIANGRRKTDRTGVGTRSVFGRMLRFDLSKGFPAVTCKQLAWKSVVGELLWFISGSTNVDHLRRITHGPNSDKRTIWDANYEEQAINLGYSDGYLGPVYGKQWRQFGNKNPVDQLQKVIDQIKSNPDSRRLLVVAWNPEDIDAMALPPCHFAFQFEVYEGKLSLMWSQRSVDVGLGLPFNIASYALLVHIIAGICGLEVGELVFSGADVHVYENHVDDLVEIFWRDPRPLPKLAYYDVANLAELRTMTVDDYVLTEYDPHPPIKMPMAV</sequence>
<dbReference type="InterPro" id="IPR023451">
    <property type="entry name" value="Thymidate_synth/dCMP_Mease_dom"/>
</dbReference>
<evidence type="ECO:0000256" key="4">
    <source>
        <dbReference type="ARBA" id="ARBA00015931"/>
    </source>
</evidence>
<comment type="similarity">
    <text evidence="1">Belongs to the thymidylate synthase family.</text>
</comment>